<name>E1Y946_9BACT</name>
<dbReference type="AlphaFoldDB" id="E1Y946"/>
<keyword evidence="2" id="KW-0288">FMN</keyword>
<keyword evidence="1" id="KW-0285">Flavoprotein</keyword>
<dbReference type="SUPFAM" id="SSF52218">
    <property type="entry name" value="Flavoproteins"/>
    <property type="match status" value="1"/>
</dbReference>
<dbReference type="SUPFAM" id="SSF52788">
    <property type="entry name" value="Phosphotyrosine protein phosphatases I"/>
    <property type="match status" value="1"/>
</dbReference>
<dbReference type="InterPro" id="IPR029039">
    <property type="entry name" value="Flavoprotein-like_sf"/>
</dbReference>
<organism evidence="4">
    <name type="scientific">uncultured Desulfobacterium sp</name>
    <dbReference type="NCBI Taxonomy" id="201089"/>
    <lineage>
        <taxon>Bacteria</taxon>
        <taxon>Pseudomonadati</taxon>
        <taxon>Thermodesulfobacteriota</taxon>
        <taxon>Desulfobacteria</taxon>
        <taxon>Desulfobacterales</taxon>
        <taxon>Desulfobacteriaceae</taxon>
        <taxon>Desulfobacterium</taxon>
        <taxon>environmental samples</taxon>
    </lineage>
</organism>
<dbReference type="Pfam" id="PF03358">
    <property type="entry name" value="FMN_red"/>
    <property type="match status" value="1"/>
</dbReference>
<dbReference type="InterPro" id="IPR036196">
    <property type="entry name" value="Ptyr_pPase_sf"/>
</dbReference>
<dbReference type="GO" id="GO:0016491">
    <property type="term" value="F:oxidoreductase activity"/>
    <property type="evidence" value="ECO:0007669"/>
    <property type="project" value="InterPro"/>
</dbReference>
<proteinExistence type="predicted"/>
<dbReference type="InterPro" id="IPR005025">
    <property type="entry name" value="FMN_Rdtase-like_dom"/>
</dbReference>
<evidence type="ECO:0000313" key="4">
    <source>
        <dbReference type="EMBL" id="CBX27090.1"/>
    </source>
</evidence>
<evidence type="ECO:0000256" key="1">
    <source>
        <dbReference type="ARBA" id="ARBA00022630"/>
    </source>
</evidence>
<evidence type="ECO:0000259" key="3">
    <source>
        <dbReference type="SMART" id="SM00226"/>
    </source>
</evidence>
<dbReference type="Gene3D" id="3.40.50.2300">
    <property type="match status" value="1"/>
</dbReference>
<accession>E1Y946</accession>
<protein>
    <recommendedName>
        <fullName evidence="3">Phosphotyrosine protein phosphatase I domain-containing protein</fullName>
    </recommendedName>
</protein>
<dbReference type="Pfam" id="PF01451">
    <property type="entry name" value="LMWPc"/>
    <property type="match status" value="1"/>
</dbReference>
<dbReference type="SMART" id="SM00226">
    <property type="entry name" value="LMWPc"/>
    <property type="match status" value="1"/>
</dbReference>
<dbReference type="InterPro" id="IPR051796">
    <property type="entry name" value="ISF_SsuE-like"/>
</dbReference>
<dbReference type="Gene3D" id="3.40.50.360">
    <property type="match status" value="1"/>
</dbReference>
<dbReference type="InterPro" id="IPR023485">
    <property type="entry name" value="Ptyr_pPase"/>
</dbReference>
<dbReference type="PANTHER" id="PTHR43278:SF1">
    <property type="entry name" value="IRON-SULFUR FLAVOPROTEIN MJ1083"/>
    <property type="match status" value="1"/>
</dbReference>
<gene>
    <name evidence="4" type="ORF">N47_A11190</name>
</gene>
<feature type="domain" description="Phosphotyrosine protein phosphatase I" evidence="3">
    <location>
        <begin position="212"/>
        <end position="338"/>
    </location>
</feature>
<reference evidence="4" key="1">
    <citation type="journal article" date="2011" name="Environ. Microbiol.">
        <title>Genomic insights into the metabolic potential of the polycyclic aromatic hydrocarbon degrading sulfate-reducing Deltaproteobacterium N47.</title>
        <authorList>
            <person name="Bergmann F."/>
            <person name="Selesi D."/>
            <person name="Weinmaier T."/>
            <person name="Tischler P."/>
            <person name="Rattei T."/>
            <person name="Meckenstock R.U."/>
        </authorList>
    </citation>
    <scope>NUCLEOTIDE SEQUENCE</scope>
</reference>
<dbReference type="PANTHER" id="PTHR43278">
    <property type="entry name" value="NAD(P)H-DEPENDENT FMN-CONTAINING OXIDOREDUCTASE YWQN-RELATED"/>
    <property type="match status" value="1"/>
</dbReference>
<dbReference type="EMBL" id="FR695864">
    <property type="protein sequence ID" value="CBX27090.1"/>
    <property type="molecule type" value="Genomic_DNA"/>
</dbReference>
<evidence type="ECO:0000256" key="2">
    <source>
        <dbReference type="ARBA" id="ARBA00022643"/>
    </source>
</evidence>
<sequence>MNPAYSCRLCNKLNGEIVMLVLGIMGSPRKKGNTDYLLSLFMKEIEEAGVRTHIVEVGKKNIKPCLEYSVCEKKGICPIDDDMDEIYSLLREADVIVIATPMFFYNAPAQTKALIDRSQTLWARRYRLNLMDPGHKIKKGFLLALGATKGKNLFEGINLTAKYFFDAVSASFEGSLTYRNIESRGDMEKHPTVLQDVKDAAENILRSYLTRKKILFACRENACRSQMASAFARYFAGDKIDALSGGSAPADTINPIMIEAMHEKGIDMAFRKPKSIDEVVSKEKPDIIITMGCKEECPFVPGAKMENWELPDPSGKPIEFMRDVRDEIEKRIMKLSNSL</sequence>
<dbReference type="CDD" id="cd16345">
    <property type="entry name" value="LMWP_ArsC"/>
    <property type="match status" value="1"/>
</dbReference>